<geneLocation type="plasmid" evidence="2 3">
    <name>unnamed2</name>
</geneLocation>
<gene>
    <name evidence="2" type="ORF">DEW08_26290</name>
</gene>
<protein>
    <recommendedName>
        <fullName evidence="4">Phenol degradation protein meta</fullName>
    </recommendedName>
</protein>
<dbReference type="OrthoDB" id="109533at2"/>
<proteinExistence type="predicted"/>
<keyword evidence="1" id="KW-0732">Signal</keyword>
<dbReference type="RefSeq" id="WP_109332921.1">
    <property type="nucleotide sequence ID" value="NZ_CP029357.1"/>
</dbReference>
<organism evidence="2 3">
    <name type="scientific">Azospirillum thermophilum</name>
    <dbReference type="NCBI Taxonomy" id="2202148"/>
    <lineage>
        <taxon>Bacteria</taxon>
        <taxon>Pseudomonadati</taxon>
        <taxon>Pseudomonadota</taxon>
        <taxon>Alphaproteobacteria</taxon>
        <taxon>Rhodospirillales</taxon>
        <taxon>Azospirillaceae</taxon>
        <taxon>Azospirillum</taxon>
    </lineage>
</organism>
<dbReference type="Proteomes" id="UP000245629">
    <property type="component" value="Plasmid unnamed2"/>
</dbReference>
<dbReference type="Pfam" id="PF13557">
    <property type="entry name" value="Phenol_MetA_deg"/>
    <property type="match status" value="1"/>
</dbReference>
<sequence length="298" mass="32814">MTTFTDRLGRLCSLLAVTAALAAAAPARATEAVAQYPDGAEGIMAGAVPPPGTYFLNYLTHYTAHRVNDGDGDKLPVNFRLNATAEVARLLYVSEYQILGGNWGAHILVPVVNLDYDLGPFSVRQFGLGDITVDPFILSWHWPNFHLVTALDIYLPTGRYDKTKPLNIGANHWGFEPVVAGTYLSDSGFEASAKLMYAFNTRNTDTDYRSGQAFHTDFFTGQHWGDWTAGLGGYWFRQTTGDRRGGTDIGNRGQAFALGPALQYDFGGISLIGKWQHEFVSENRPQGDKLWVKLVARL</sequence>
<evidence type="ECO:0000313" key="3">
    <source>
        <dbReference type="Proteomes" id="UP000245629"/>
    </source>
</evidence>
<dbReference type="KEGG" id="azz:DEW08_26290"/>
<keyword evidence="2" id="KW-0614">Plasmid</keyword>
<evidence type="ECO:0000256" key="1">
    <source>
        <dbReference type="SAM" id="SignalP"/>
    </source>
</evidence>
<feature type="chain" id="PRO_5015564776" description="Phenol degradation protein meta" evidence="1">
    <location>
        <begin position="30"/>
        <end position="298"/>
    </location>
</feature>
<evidence type="ECO:0000313" key="2">
    <source>
        <dbReference type="EMBL" id="AWK89533.1"/>
    </source>
</evidence>
<evidence type="ECO:0008006" key="4">
    <source>
        <dbReference type="Google" id="ProtNLM"/>
    </source>
</evidence>
<dbReference type="InterPro" id="IPR025737">
    <property type="entry name" value="FApF"/>
</dbReference>
<reference evidence="3" key="1">
    <citation type="submission" date="2018-05" db="EMBL/GenBank/DDBJ databases">
        <title>Azospirillum thermophila sp. nov., a novel isolated from hot spring.</title>
        <authorList>
            <person name="Zhao Z."/>
        </authorList>
    </citation>
    <scope>NUCLEOTIDE SEQUENCE [LARGE SCALE GENOMIC DNA]</scope>
    <source>
        <strain evidence="3">CFH 70021</strain>
        <plasmid evidence="3">unnamed2</plasmid>
    </source>
</reference>
<accession>A0A2S2CYE3</accession>
<dbReference type="EMBL" id="CP029357">
    <property type="protein sequence ID" value="AWK89533.1"/>
    <property type="molecule type" value="Genomic_DNA"/>
</dbReference>
<dbReference type="AlphaFoldDB" id="A0A2S2CYE3"/>
<feature type="signal peptide" evidence="1">
    <location>
        <begin position="1"/>
        <end position="29"/>
    </location>
</feature>
<keyword evidence="3" id="KW-1185">Reference proteome</keyword>
<name>A0A2S2CYE3_9PROT</name>